<dbReference type="PANTHER" id="PTHR43464:SF83">
    <property type="entry name" value="MALONYL-[ACYL-CARRIER PROTEIN] O-METHYLTRANSFERASE"/>
    <property type="match status" value="1"/>
</dbReference>
<organism evidence="3 4">
    <name type="scientific">Rhizobium subbaraonis</name>
    <dbReference type="NCBI Taxonomy" id="908946"/>
    <lineage>
        <taxon>Bacteria</taxon>
        <taxon>Pseudomonadati</taxon>
        <taxon>Pseudomonadota</taxon>
        <taxon>Alphaproteobacteria</taxon>
        <taxon>Hyphomicrobiales</taxon>
        <taxon>Rhizobiaceae</taxon>
        <taxon>Rhizobium/Agrobacterium group</taxon>
        <taxon>Rhizobium</taxon>
    </lineage>
</organism>
<keyword evidence="1" id="KW-0802">TPR repeat</keyword>
<protein>
    <submittedName>
        <fullName evidence="3">Predicted TPR repeat methyltransferase</fullName>
    </submittedName>
</protein>
<reference evidence="3 4" key="1">
    <citation type="submission" date="2017-08" db="EMBL/GenBank/DDBJ databases">
        <authorList>
            <person name="de Groot N.N."/>
        </authorList>
    </citation>
    <scope>NUCLEOTIDE SEQUENCE [LARGE SCALE GENOMIC DNA]</scope>
    <source>
        <strain evidence="3 4">JC85</strain>
    </source>
</reference>
<keyword evidence="3" id="KW-0489">Methyltransferase</keyword>
<dbReference type="GO" id="GO:0032259">
    <property type="term" value="P:methylation"/>
    <property type="evidence" value="ECO:0007669"/>
    <property type="project" value="UniProtKB-KW"/>
</dbReference>
<dbReference type="Pfam" id="PF08242">
    <property type="entry name" value="Methyltransf_12"/>
    <property type="match status" value="1"/>
</dbReference>
<dbReference type="InterPro" id="IPR029063">
    <property type="entry name" value="SAM-dependent_MTases_sf"/>
</dbReference>
<feature type="domain" description="Methyltransferase type 12" evidence="2">
    <location>
        <begin position="146"/>
        <end position="237"/>
    </location>
</feature>
<dbReference type="AlphaFoldDB" id="A0A285U972"/>
<dbReference type="SUPFAM" id="SSF53335">
    <property type="entry name" value="S-adenosyl-L-methionine-dependent methyltransferases"/>
    <property type="match status" value="1"/>
</dbReference>
<dbReference type="Gene3D" id="1.25.40.10">
    <property type="entry name" value="Tetratricopeptide repeat domain"/>
    <property type="match status" value="1"/>
</dbReference>
<dbReference type="InterPro" id="IPR013217">
    <property type="entry name" value="Methyltransf_12"/>
</dbReference>
<dbReference type="InterPro" id="IPR011990">
    <property type="entry name" value="TPR-like_helical_dom_sf"/>
</dbReference>
<sequence length="309" mass="34107">MLFFVPIVKCHFRLTPRRRSADVRIAKRLRGPYETAMKKIDEEALAEAYNRALALEKSGDFDAAAAAYAQVLALDPEDHGGAAVRLASMGRGDTPEKAPDAYVATLFDQHAEVFEDVLVEQLGYAVPVLVRQRLQALELGPFKRMLDLGCGTGLTGGALRDMCEDITGVDLSENMVEVAHEKDLYETLYVSEAVDFLDDNDDEPFDLITATDVLPYLGALEPLFFGAADNLVPGGLFIFSSETLPDESFAGRGFMVGLHQRFAHAERYVRERLDATGFDLVEISDITVRMEEGEPIAGHLVIARYRGEQ</sequence>
<evidence type="ECO:0000256" key="1">
    <source>
        <dbReference type="PROSITE-ProRule" id="PRU00339"/>
    </source>
</evidence>
<dbReference type="EMBL" id="OBQD01000005">
    <property type="protein sequence ID" value="SOC38392.1"/>
    <property type="molecule type" value="Genomic_DNA"/>
</dbReference>
<keyword evidence="3" id="KW-0808">Transferase</keyword>
<dbReference type="Gene3D" id="3.40.50.150">
    <property type="entry name" value="Vaccinia Virus protein VP39"/>
    <property type="match status" value="1"/>
</dbReference>
<dbReference type="PROSITE" id="PS50005">
    <property type="entry name" value="TPR"/>
    <property type="match status" value="1"/>
</dbReference>
<evidence type="ECO:0000259" key="2">
    <source>
        <dbReference type="Pfam" id="PF08242"/>
    </source>
</evidence>
<dbReference type="SUPFAM" id="SSF48452">
    <property type="entry name" value="TPR-like"/>
    <property type="match status" value="1"/>
</dbReference>
<evidence type="ECO:0000313" key="3">
    <source>
        <dbReference type="EMBL" id="SOC38392.1"/>
    </source>
</evidence>
<gene>
    <name evidence="3" type="ORF">SAMN05892877_105106</name>
</gene>
<dbReference type="GO" id="GO:0008168">
    <property type="term" value="F:methyltransferase activity"/>
    <property type="evidence" value="ECO:0007669"/>
    <property type="project" value="UniProtKB-KW"/>
</dbReference>
<evidence type="ECO:0000313" key="4">
    <source>
        <dbReference type="Proteomes" id="UP000219167"/>
    </source>
</evidence>
<dbReference type="InterPro" id="IPR019734">
    <property type="entry name" value="TPR_rpt"/>
</dbReference>
<name>A0A285U972_9HYPH</name>
<dbReference type="Proteomes" id="UP000219167">
    <property type="component" value="Unassembled WGS sequence"/>
</dbReference>
<accession>A0A285U972</accession>
<feature type="repeat" description="TPR" evidence="1">
    <location>
        <begin position="45"/>
        <end position="78"/>
    </location>
</feature>
<proteinExistence type="predicted"/>
<keyword evidence="4" id="KW-1185">Reference proteome</keyword>
<dbReference type="PANTHER" id="PTHR43464">
    <property type="entry name" value="METHYLTRANSFERASE"/>
    <property type="match status" value="1"/>
</dbReference>